<evidence type="ECO:0000256" key="8">
    <source>
        <dbReference type="ARBA" id="ARBA00044876"/>
    </source>
</evidence>
<feature type="compositionally biased region" description="Polar residues" evidence="25">
    <location>
        <begin position="67"/>
        <end position="94"/>
    </location>
</feature>
<evidence type="ECO:0000256" key="25">
    <source>
        <dbReference type="SAM" id="MobiDB-lite"/>
    </source>
</evidence>
<dbReference type="AlphaFoldDB" id="A0A1Y2HES6"/>
<evidence type="ECO:0000256" key="16">
    <source>
        <dbReference type="ARBA" id="ARBA00044900"/>
    </source>
</evidence>
<evidence type="ECO:0000256" key="20">
    <source>
        <dbReference type="ARBA" id="ARBA00044924"/>
    </source>
</evidence>
<keyword evidence="7" id="KW-0458">Lysosome</keyword>
<comment type="caution">
    <text evidence="27">The sequence shown here is derived from an EMBL/GenBank/DDBJ whole genome shotgun (WGS) entry which is preliminary data.</text>
</comment>
<feature type="transmembrane region" description="Helical" evidence="26">
    <location>
        <begin position="210"/>
        <end position="231"/>
    </location>
</feature>
<evidence type="ECO:0000256" key="5">
    <source>
        <dbReference type="ARBA" id="ARBA00022989"/>
    </source>
</evidence>
<evidence type="ECO:0000256" key="22">
    <source>
        <dbReference type="ARBA" id="ARBA00045018"/>
    </source>
</evidence>
<dbReference type="InterPro" id="IPR052187">
    <property type="entry name" value="MFSD1"/>
</dbReference>
<dbReference type="InterPro" id="IPR011701">
    <property type="entry name" value="MFS"/>
</dbReference>
<feature type="region of interest" description="Disordered" evidence="25">
    <location>
        <begin position="64"/>
        <end position="100"/>
    </location>
</feature>
<dbReference type="Pfam" id="PF07690">
    <property type="entry name" value="MFS_1"/>
    <property type="match status" value="1"/>
</dbReference>
<reference evidence="27 28" key="1">
    <citation type="submission" date="2016-07" db="EMBL/GenBank/DDBJ databases">
        <title>Pervasive Adenine N6-methylation of Active Genes in Fungi.</title>
        <authorList>
            <consortium name="DOE Joint Genome Institute"/>
            <person name="Mondo S.J."/>
            <person name="Dannebaum R.O."/>
            <person name="Kuo R.C."/>
            <person name="Labutti K."/>
            <person name="Haridas S."/>
            <person name="Kuo A."/>
            <person name="Salamov A."/>
            <person name="Ahrendt S.R."/>
            <person name="Lipzen A."/>
            <person name="Sullivan W."/>
            <person name="Andreopoulos W.B."/>
            <person name="Clum A."/>
            <person name="Lindquist E."/>
            <person name="Daum C."/>
            <person name="Ramamoorthy G.K."/>
            <person name="Gryganskyi A."/>
            <person name="Culley D."/>
            <person name="Magnuson J.K."/>
            <person name="James T.Y."/>
            <person name="O'Malley M.A."/>
            <person name="Stajich J.E."/>
            <person name="Spatafora J.W."/>
            <person name="Visel A."/>
            <person name="Grigoriev I.V."/>
        </authorList>
    </citation>
    <scope>NUCLEOTIDE SEQUENCE [LARGE SCALE GENOMIC DNA]</scope>
    <source>
        <strain evidence="27 28">PL171</strain>
    </source>
</reference>
<comment type="catalytic activity">
    <reaction evidence="13">
        <text>L-alpha-aminoacyl-L-lysine(out) = L-alpha-aminoacyl-L-lysine(in)</text>
        <dbReference type="Rhea" id="RHEA:79383"/>
        <dbReference type="ChEBI" id="CHEBI:229966"/>
    </reaction>
</comment>
<comment type="subunit">
    <text evidence="24">Homodimer. Interacts with lysosomal protein GLMP (via lumenal domain); the interaction starts while both proteins are still in the endoplasmic reticulum and is required for stabilization of MFSD1 in lysosomes but has no direct effect on its targeting to lysosomes or transporter activity.</text>
</comment>
<organism evidence="27 28">
    <name type="scientific">Catenaria anguillulae PL171</name>
    <dbReference type="NCBI Taxonomy" id="765915"/>
    <lineage>
        <taxon>Eukaryota</taxon>
        <taxon>Fungi</taxon>
        <taxon>Fungi incertae sedis</taxon>
        <taxon>Blastocladiomycota</taxon>
        <taxon>Blastocladiomycetes</taxon>
        <taxon>Blastocladiales</taxon>
        <taxon>Catenariaceae</taxon>
        <taxon>Catenaria</taxon>
    </lineage>
</organism>
<feature type="transmembrane region" description="Helical" evidence="26">
    <location>
        <begin position="165"/>
        <end position="190"/>
    </location>
</feature>
<comment type="catalytic activity">
    <reaction evidence="12">
        <text>L-lysyl-L-alpha-amino acid(out) = L-lysyl-L-alpha-amino acid(in)</text>
        <dbReference type="Rhea" id="RHEA:79387"/>
        <dbReference type="ChEBI" id="CHEBI:229965"/>
    </reaction>
</comment>
<feature type="transmembrane region" description="Helical" evidence="26">
    <location>
        <begin position="263"/>
        <end position="284"/>
    </location>
</feature>
<comment type="catalytic activity">
    <reaction evidence="10">
        <text>L-alpha-aminoacyl-L-arginine(out) = L-alpha-aminoacyl-L-arginine(in)</text>
        <dbReference type="Rhea" id="RHEA:79367"/>
        <dbReference type="ChEBI" id="CHEBI:229968"/>
    </reaction>
</comment>
<evidence type="ECO:0000256" key="6">
    <source>
        <dbReference type="ARBA" id="ARBA00023136"/>
    </source>
</evidence>
<dbReference type="OrthoDB" id="424834at2759"/>
<evidence type="ECO:0000256" key="17">
    <source>
        <dbReference type="ARBA" id="ARBA00044903"/>
    </source>
</evidence>
<comment type="catalytic activity">
    <reaction evidence="19">
        <text>L-alanyl-L-lysine(out) = L-alanyl-L-lysine(in)</text>
        <dbReference type="Rhea" id="RHEA:79415"/>
        <dbReference type="ChEBI" id="CHEBI:192470"/>
    </reaction>
</comment>
<evidence type="ECO:0000313" key="28">
    <source>
        <dbReference type="Proteomes" id="UP000193411"/>
    </source>
</evidence>
<evidence type="ECO:0000256" key="23">
    <source>
        <dbReference type="ARBA" id="ARBA00045709"/>
    </source>
</evidence>
<dbReference type="STRING" id="765915.A0A1Y2HES6"/>
<comment type="similarity">
    <text evidence="2">Belongs to the major facilitator superfamily.</text>
</comment>
<dbReference type="GO" id="GO:0022857">
    <property type="term" value="F:transmembrane transporter activity"/>
    <property type="evidence" value="ECO:0007669"/>
    <property type="project" value="InterPro"/>
</dbReference>
<proteinExistence type="inferred from homology"/>
<sequence length="417" mass="45623">MTTRSSICAHTISKSKILADHYCDRPRLRCSLRFPTHLPWDPWHRPHGSDAATVVAAATDHHRRNIDTTSAPNSRFLSPLSAASVTPNSPGKSSIHSRHSMDADRVSICTSVSGTPLLIHEHHHHHLHDPFHPMHASHGPDGHPHDAPGEQQASEMHELPQRGRVFGLGSSFWILCLLTVLLYGSVMPFIHISSDFIQSKWYPGDLPRAGALMSLPDLLCAILTPLLGFVVDKTGNPARFLPLSALLLAISHLLLFFTHLPPAPALVLLGIASATFAATLWPCVPMLVPDNALGTAYGAVTSRSMARWRASTCGRGTEWTWQQGRGQLGKSGCIVCVYIGCGHGREFCVACLGLDERGSGVVGAIWVGCAELVRVRERIHPEDEVVHVGERRRLLVDPSANSRLRRKMVGCITGKRW</sequence>
<comment type="catalytic activity">
    <reaction evidence="17">
        <text>L-arginyl-glycine(out) = L-arginyl-glycine(in)</text>
        <dbReference type="Rhea" id="RHEA:79391"/>
        <dbReference type="ChEBI" id="CHEBI:229955"/>
    </reaction>
</comment>
<dbReference type="PANTHER" id="PTHR23512">
    <property type="entry name" value="MAJOR FACILITATOR SUPERFAMILY DOMAIN-CONTAINING PROTEIN 1"/>
    <property type="match status" value="1"/>
</dbReference>
<evidence type="ECO:0000256" key="12">
    <source>
        <dbReference type="ARBA" id="ARBA00044891"/>
    </source>
</evidence>
<comment type="catalytic activity">
    <reaction evidence="14">
        <text>L-aspartyl-L-lysine(out) = L-aspartyl-L-lysine(in)</text>
        <dbReference type="Rhea" id="RHEA:79411"/>
        <dbReference type="ChEBI" id="CHEBI:229953"/>
    </reaction>
</comment>
<dbReference type="EMBL" id="MCFL01000049">
    <property type="protein sequence ID" value="ORZ32203.1"/>
    <property type="molecule type" value="Genomic_DNA"/>
</dbReference>
<keyword evidence="4 26" id="KW-0812">Transmembrane</keyword>
<dbReference type="Gene3D" id="1.20.1250.20">
    <property type="entry name" value="MFS general substrate transporter like domains"/>
    <property type="match status" value="1"/>
</dbReference>
<feature type="compositionally biased region" description="Basic and acidic residues" evidence="25">
    <location>
        <begin position="128"/>
        <end position="148"/>
    </location>
</feature>
<dbReference type="Proteomes" id="UP000193411">
    <property type="component" value="Unassembled WGS sequence"/>
</dbReference>
<accession>A0A1Y2HES6</accession>
<feature type="transmembrane region" description="Helical" evidence="26">
    <location>
        <begin position="238"/>
        <end position="257"/>
    </location>
</feature>
<evidence type="ECO:0000313" key="27">
    <source>
        <dbReference type="EMBL" id="ORZ32203.1"/>
    </source>
</evidence>
<name>A0A1Y2HES6_9FUNG</name>
<evidence type="ECO:0000256" key="19">
    <source>
        <dbReference type="ARBA" id="ARBA00044919"/>
    </source>
</evidence>
<comment type="catalytic activity">
    <reaction evidence="15">
        <text>L-arginyl-L-alpha-amino acid(out) = L-arginyl-L-alpha-amino acid(in)</text>
        <dbReference type="Rhea" id="RHEA:79371"/>
        <dbReference type="ChEBI" id="CHEBI:84315"/>
    </reaction>
</comment>
<evidence type="ECO:0000256" key="18">
    <source>
        <dbReference type="ARBA" id="ARBA00044912"/>
    </source>
</evidence>
<comment type="subcellular location">
    <subcellularLocation>
        <location evidence="1">Lysosome membrane</location>
        <topology evidence="1">Multi-pass membrane protein</topology>
    </subcellularLocation>
</comment>
<comment type="function">
    <text evidence="23">Lysosomal dipeptide uniporter that selectively exports lysine, arginine or histidine-containing dipeptides with a net positive charge from the lysosome lumen into the cytosol. Could play a role in a specific type of protein O-glycosylation indirectly regulating macrophages migration and tissue invasion. Also essential for liver homeostasis.</text>
</comment>
<comment type="catalytic activity">
    <reaction evidence="8">
        <text>L-lysyl-L-alanine(out) = L-lysyl-L-alanine(in)</text>
        <dbReference type="Rhea" id="RHEA:79399"/>
        <dbReference type="ChEBI" id="CHEBI:229954"/>
    </reaction>
</comment>
<comment type="catalytic activity">
    <reaction evidence="11">
        <text>L-alpha-aminoacyl-L-histidine(out) = L-alpha-aminoacyl-L-histidine(in)</text>
        <dbReference type="Rhea" id="RHEA:79375"/>
        <dbReference type="ChEBI" id="CHEBI:229967"/>
    </reaction>
</comment>
<evidence type="ECO:0000256" key="3">
    <source>
        <dbReference type="ARBA" id="ARBA00022448"/>
    </source>
</evidence>
<comment type="catalytic activity">
    <reaction evidence="18">
        <text>L-histidyl-L-alpha-amino acid(out) = L-histidyl-L-alpha-amino acid(in)</text>
        <dbReference type="Rhea" id="RHEA:79379"/>
        <dbReference type="ChEBI" id="CHEBI:229964"/>
    </reaction>
</comment>
<dbReference type="PANTHER" id="PTHR23512:SF3">
    <property type="entry name" value="MAJOR FACILITATOR SUPERFAMILY DOMAIN-CONTAINING PROTEIN 1"/>
    <property type="match status" value="1"/>
</dbReference>
<dbReference type="InterPro" id="IPR036259">
    <property type="entry name" value="MFS_trans_sf"/>
</dbReference>
<evidence type="ECO:0000256" key="9">
    <source>
        <dbReference type="ARBA" id="ARBA00044878"/>
    </source>
</evidence>
<protein>
    <recommendedName>
        <fullName evidence="21">Lysosomal dipeptide transporter MFSD1</fullName>
    </recommendedName>
    <alternativeName>
        <fullName evidence="22">Major facilitator superfamily domain-containing protein 1</fullName>
    </alternativeName>
</protein>
<evidence type="ECO:0000256" key="4">
    <source>
        <dbReference type="ARBA" id="ARBA00022692"/>
    </source>
</evidence>
<gene>
    <name evidence="27" type="ORF">BCR44DRAFT_1242925</name>
</gene>
<evidence type="ECO:0000256" key="13">
    <source>
        <dbReference type="ARBA" id="ARBA00044893"/>
    </source>
</evidence>
<comment type="catalytic activity">
    <reaction evidence="20">
        <text>L-lysyl-glycine(out) = L-lysyl-glycine(in)</text>
        <dbReference type="Rhea" id="RHEA:79407"/>
        <dbReference type="ChEBI" id="CHEBI:191202"/>
    </reaction>
</comment>
<evidence type="ECO:0000256" key="2">
    <source>
        <dbReference type="ARBA" id="ARBA00008335"/>
    </source>
</evidence>
<keyword evidence="3" id="KW-0813">Transport</keyword>
<evidence type="ECO:0000256" key="15">
    <source>
        <dbReference type="ARBA" id="ARBA00044899"/>
    </source>
</evidence>
<evidence type="ECO:0000256" key="10">
    <source>
        <dbReference type="ARBA" id="ARBA00044881"/>
    </source>
</evidence>
<evidence type="ECO:0000256" key="7">
    <source>
        <dbReference type="ARBA" id="ARBA00023228"/>
    </source>
</evidence>
<dbReference type="SUPFAM" id="SSF103473">
    <property type="entry name" value="MFS general substrate transporter"/>
    <property type="match status" value="1"/>
</dbReference>
<evidence type="ECO:0000256" key="11">
    <source>
        <dbReference type="ARBA" id="ARBA00044884"/>
    </source>
</evidence>
<evidence type="ECO:0000256" key="1">
    <source>
        <dbReference type="ARBA" id="ARBA00004155"/>
    </source>
</evidence>
<feature type="region of interest" description="Disordered" evidence="25">
    <location>
        <begin position="127"/>
        <end position="155"/>
    </location>
</feature>
<evidence type="ECO:0000256" key="24">
    <source>
        <dbReference type="ARBA" id="ARBA00046376"/>
    </source>
</evidence>
<keyword evidence="5 26" id="KW-1133">Transmembrane helix</keyword>
<comment type="catalytic activity">
    <reaction evidence="16">
        <text>L-lysyl-L-lysine(out) = L-lysyl-L-lysine(in)</text>
        <dbReference type="Rhea" id="RHEA:79403"/>
        <dbReference type="ChEBI" id="CHEBI:229956"/>
    </reaction>
</comment>
<comment type="catalytic activity">
    <reaction evidence="9">
        <text>L-histidyl-glycine(out) = L-histidyl-glycine(in)</text>
        <dbReference type="Rhea" id="RHEA:79395"/>
        <dbReference type="ChEBI" id="CHEBI:229957"/>
    </reaction>
</comment>
<evidence type="ECO:0000256" key="14">
    <source>
        <dbReference type="ARBA" id="ARBA00044898"/>
    </source>
</evidence>
<keyword evidence="6 26" id="KW-0472">Membrane</keyword>
<evidence type="ECO:0000256" key="26">
    <source>
        <dbReference type="SAM" id="Phobius"/>
    </source>
</evidence>
<keyword evidence="28" id="KW-1185">Reference proteome</keyword>
<evidence type="ECO:0000256" key="21">
    <source>
        <dbReference type="ARBA" id="ARBA00044985"/>
    </source>
</evidence>